<comment type="caution">
    <text evidence="1">The sequence shown here is derived from an EMBL/GenBank/DDBJ whole genome shotgun (WGS) entry which is preliminary data.</text>
</comment>
<protein>
    <submittedName>
        <fullName evidence="1">Uncharacterized protein</fullName>
    </submittedName>
</protein>
<evidence type="ECO:0000313" key="1">
    <source>
        <dbReference type="EMBL" id="KAF7825297.1"/>
    </source>
</evidence>
<name>A0A834TPZ5_9FABA</name>
<gene>
    <name evidence="1" type="ORF">G2W53_016461</name>
</gene>
<evidence type="ECO:0000313" key="2">
    <source>
        <dbReference type="Proteomes" id="UP000634136"/>
    </source>
</evidence>
<reference evidence="1" key="1">
    <citation type="submission" date="2020-09" db="EMBL/GenBank/DDBJ databases">
        <title>Genome-Enabled Discovery of Anthraquinone Biosynthesis in Senna tora.</title>
        <authorList>
            <person name="Kang S.-H."/>
            <person name="Pandey R.P."/>
            <person name="Lee C.-M."/>
            <person name="Sim J.-S."/>
            <person name="Jeong J.-T."/>
            <person name="Choi B.-S."/>
            <person name="Jung M."/>
            <person name="Ginzburg D."/>
            <person name="Zhao K."/>
            <person name="Won S.Y."/>
            <person name="Oh T.-J."/>
            <person name="Yu Y."/>
            <person name="Kim N.-H."/>
            <person name="Lee O.R."/>
            <person name="Lee T.-H."/>
            <person name="Bashyal P."/>
            <person name="Kim T.-S."/>
            <person name="Lee W.-H."/>
            <person name="Kawkins C."/>
            <person name="Kim C.-K."/>
            <person name="Kim J.S."/>
            <person name="Ahn B.O."/>
            <person name="Rhee S.Y."/>
            <person name="Sohng J.K."/>
        </authorList>
    </citation>
    <scope>NUCLEOTIDE SEQUENCE</scope>
    <source>
        <tissue evidence="1">Leaf</tissue>
    </source>
</reference>
<dbReference type="AlphaFoldDB" id="A0A834TPZ5"/>
<proteinExistence type="predicted"/>
<keyword evidence="2" id="KW-1185">Reference proteome</keyword>
<accession>A0A834TPZ5</accession>
<dbReference type="EMBL" id="JAAIUW010000006">
    <property type="protein sequence ID" value="KAF7825297.1"/>
    <property type="molecule type" value="Genomic_DNA"/>
</dbReference>
<organism evidence="1 2">
    <name type="scientific">Senna tora</name>
    <dbReference type="NCBI Taxonomy" id="362788"/>
    <lineage>
        <taxon>Eukaryota</taxon>
        <taxon>Viridiplantae</taxon>
        <taxon>Streptophyta</taxon>
        <taxon>Embryophyta</taxon>
        <taxon>Tracheophyta</taxon>
        <taxon>Spermatophyta</taxon>
        <taxon>Magnoliopsida</taxon>
        <taxon>eudicotyledons</taxon>
        <taxon>Gunneridae</taxon>
        <taxon>Pentapetalae</taxon>
        <taxon>rosids</taxon>
        <taxon>fabids</taxon>
        <taxon>Fabales</taxon>
        <taxon>Fabaceae</taxon>
        <taxon>Caesalpinioideae</taxon>
        <taxon>Cassia clade</taxon>
        <taxon>Senna</taxon>
    </lineage>
</organism>
<sequence>MHQRQEKRLEKGILIEGVKTRAHGADRADPQNTISPWISSFQLTYAFPAPLSLQSWTRMQMLLLSFFGKMSGFGGSW</sequence>
<dbReference type="Proteomes" id="UP000634136">
    <property type="component" value="Unassembled WGS sequence"/>
</dbReference>